<gene>
    <name evidence="1" type="ORF">DIABBA_LOCUS988</name>
</gene>
<proteinExistence type="predicted"/>
<name>A0A9N9X4G6_DIABA</name>
<organism evidence="1 2">
    <name type="scientific">Diabrotica balteata</name>
    <name type="common">Banded cucumber beetle</name>
    <dbReference type="NCBI Taxonomy" id="107213"/>
    <lineage>
        <taxon>Eukaryota</taxon>
        <taxon>Metazoa</taxon>
        <taxon>Ecdysozoa</taxon>
        <taxon>Arthropoda</taxon>
        <taxon>Hexapoda</taxon>
        <taxon>Insecta</taxon>
        <taxon>Pterygota</taxon>
        <taxon>Neoptera</taxon>
        <taxon>Endopterygota</taxon>
        <taxon>Coleoptera</taxon>
        <taxon>Polyphaga</taxon>
        <taxon>Cucujiformia</taxon>
        <taxon>Chrysomeloidea</taxon>
        <taxon>Chrysomelidae</taxon>
        <taxon>Galerucinae</taxon>
        <taxon>Diabroticina</taxon>
        <taxon>Diabroticites</taxon>
        <taxon>Diabrotica</taxon>
    </lineage>
</organism>
<dbReference type="PANTHER" id="PTHR47027">
    <property type="entry name" value="REVERSE TRANSCRIPTASE DOMAIN-CONTAINING PROTEIN"/>
    <property type="match status" value="1"/>
</dbReference>
<protein>
    <recommendedName>
        <fullName evidence="3">Reverse transcriptase domain-containing protein</fullName>
    </recommendedName>
</protein>
<dbReference type="PANTHER" id="PTHR47027:SF25">
    <property type="entry name" value="REVERSE TRANSCRIPTASE DOMAIN-CONTAINING PROTEIN"/>
    <property type="match status" value="1"/>
</dbReference>
<reference evidence="1" key="1">
    <citation type="submission" date="2022-01" db="EMBL/GenBank/DDBJ databases">
        <authorList>
            <person name="King R."/>
        </authorList>
    </citation>
    <scope>NUCLEOTIDE SEQUENCE</scope>
</reference>
<evidence type="ECO:0000313" key="2">
    <source>
        <dbReference type="Proteomes" id="UP001153709"/>
    </source>
</evidence>
<accession>A0A9N9X4G6</accession>
<dbReference type="EMBL" id="OU898276">
    <property type="protein sequence ID" value="CAG9826915.1"/>
    <property type="molecule type" value="Genomic_DNA"/>
</dbReference>
<sequence length="149" mass="18170">MTIIKKRITEDQLYVNQYLVERVTHYNYLGTIINEEWTNNQEIRARIEKARYSFNRMGAFFKSHNLFIDTKVRMLRSYVFSAIFYGIKSWTLNKDMCRKLEAFVMWLYRRILKIPYDSSDVLCETNPDMLTFKPSYKEKYLKKKVQEEE</sequence>
<dbReference type="Proteomes" id="UP001153709">
    <property type="component" value="Chromosome 1"/>
</dbReference>
<dbReference type="OrthoDB" id="6613904at2759"/>
<dbReference type="AlphaFoldDB" id="A0A9N9X4G6"/>
<evidence type="ECO:0000313" key="1">
    <source>
        <dbReference type="EMBL" id="CAG9826915.1"/>
    </source>
</evidence>
<keyword evidence="2" id="KW-1185">Reference proteome</keyword>
<evidence type="ECO:0008006" key="3">
    <source>
        <dbReference type="Google" id="ProtNLM"/>
    </source>
</evidence>